<feature type="domain" description="Homing endonuclease LAGLIDADG" evidence="1">
    <location>
        <begin position="4"/>
        <end position="102"/>
    </location>
</feature>
<gene>
    <name evidence="2" type="ORF">ACFQ1X_08490</name>
</gene>
<evidence type="ECO:0000313" key="3">
    <source>
        <dbReference type="Proteomes" id="UP001597109"/>
    </source>
</evidence>
<dbReference type="Gene3D" id="3.10.28.10">
    <property type="entry name" value="Homing endonucleases"/>
    <property type="match status" value="1"/>
</dbReference>
<keyword evidence="3" id="KW-1185">Reference proteome</keyword>
<comment type="caution">
    <text evidence="2">The sequence shown here is derived from an EMBL/GenBank/DDBJ whole genome shotgun (WGS) entry which is preliminary data.</text>
</comment>
<accession>A0ABW3LAV4</accession>
<proteinExistence type="predicted"/>
<reference evidence="3" key="1">
    <citation type="journal article" date="2019" name="Int. J. Syst. Evol. Microbiol.">
        <title>The Global Catalogue of Microorganisms (GCM) 10K type strain sequencing project: providing services to taxonomists for standard genome sequencing and annotation.</title>
        <authorList>
            <consortium name="The Broad Institute Genomics Platform"/>
            <consortium name="The Broad Institute Genome Sequencing Center for Infectious Disease"/>
            <person name="Wu L."/>
            <person name="Ma J."/>
        </authorList>
    </citation>
    <scope>NUCLEOTIDE SEQUENCE [LARGE SCALE GENOMIC DNA]</scope>
    <source>
        <strain evidence="3">CCUG 56756</strain>
    </source>
</reference>
<dbReference type="Pfam" id="PF03161">
    <property type="entry name" value="LAGLIDADG_2"/>
    <property type="match status" value="1"/>
</dbReference>
<evidence type="ECO:0000313" key="2">
    <source>
        <dbReference type="EMBL" id="MFD1031465.1"/>
    </source>
</evidence>
<name>A0ABW3LAV4_9BACL</name>
<dbReference type="Proteomes" id="UP001597109">
    <property type="component" value="Unassembled WGS sequence"/>
</dbReference>
<dbReference type="InterPro" id="IPR027434">
    <property type="entry name" value="Homing_endonucl"/>
</dbReference>
<sequence length="115" mass="13506">MHDLICGKLLGDGCLTKEQNRKPRFQFTHCAKDKGWSLYCYEQLCGFLPLAAPKYRKLFDPRMTLGYTESYVVQSRTSDEISHLYETWYPVGKKELPFLYRRKFHRAEFGLVVSG</sequence>
<dbReference type="RefSeq" id="WP_379082135.1">
    <property type="nucleotide sequence ID" value="NZ_JBHTKI010000010.1"/>
</dbReference>
<evidence type="ECO:0000259" key="1">
    <source>
        <dbReference type="Pfam" id="PF03161"/>
    </source>
</evidence>
<dbReference type="EMBL" id="JBHTKI010000010">
    <property type="protein sequence ID" value="MFD1031465.1"/>
    <property type="molecule type" value="Genomic_DNA"/>
</dbReference>
<protein>
    <recommendedName>
        <fullName evidence="1">Homing endonuclease LAGLIDADG domain-containing protein</fullName>
    </recommendedName>
</protein>
<dbReference type="SUPFAM" id="SSF55608">
    <property type="entry name" value="Homing endonucleases"/>
    <property type="match status" value="1"/>
</dbReference>
<organism evidence="2 3">
    <name type="scientific">Metaplanococcus flavidus</name>
    <dbReference type="NCBI Taxonomy" id="569883"/>
    <lineage>
        <taxon>Bacteria</taxon>
        <taxon>Bacillati</taxon>
        <taxon>Bacillota</taxon>
        <taxon>Bacilli</taxon>
        <taxon>Bacillales</taxon>
        <taxon>Caryophanaceae</taxon>
        <taxon>Metaplanococcus</taxon>
    </lineage>
</organism>
<dbReference type="InterPro" id="IPR004860">
    <property type="entry name" value="LAGLIDADG_dom"/>
</dbReference>